<dbReference type="AlphaFoldDB" id="A0AAD8KK35"/>
<name>A0AAD8KK35_TARER</name>
<dbReference type="EMBL" id="JAUHHV010000005">
    <property type="protein sequence ID" value="KAK1424387.1"/>
    <property type="molecule type" value="Genomic_DNA"/>
</dbReference>
<gene>
    <name evidence="1" type="ORF">QVD17_19716</name>
</gene>
<reference evidence="1" key="1">
    <citation type="journal article" date="2023" name="bioRxiv">
        <title>Improved chromosome-level genome assembly for marigold (Tagetes erecta).</title>
        <authorList>
            <person name="Jiang F."/>
            <person name="Yuan L."/>
            <person name="Wang S."/>
            <person name="Wang H."/>
            <person name="Xu D."/>
            <person name="Wang A."/>
            <person name="Fan W."/>
        </authorList>
    </citation>
    <scope>NUCLEOTIDE SEQUENCE</scope>
    <source>
        <strain evidence="1">WSJ</strain>
        <tissue evidence="1">Leaf</tissue>
    </source>
</reference>
<accession>A0AAD8KK35</accession>
<evidence type="ECO:0000313" key="1">
    <source>
        <dbReference type="EMBL" id="KAK1424387.1"/>
    </source>
</evidence>
<dbReference type="Proteomes" id="UP001229421">
    <property type="component" value="Unassembled WGS sequence"/>
</dbReference>
<evidence type="ECO:0000313" key="2">
    <source>
        <dbReference type="Proteomes" id="UP001229421"/>
    </source>
</evidence>
<protein>
    <submittedName>
        <fullName evidence="1">Uncharacterized protein</fullName>
    </submittedName>
</protein>
<proteinExistence type="predicted"/>
<organism evidence="1 2">
    <name type="scientific">Tagetes erecta</name>
    <name type="common">African marigold</name>
    <dbReference type="NCBI Taxonomy" id="13708"/>
    <lineage>
        <taxon>Eukaryota</taxon>
        <taxon>Viridiplantae</taxon>
        <taxon>Streptophyta</taxon>
        <taxon>Embryophyta</taxon>
        <taxon>Tracheophyta</taxon>
        <taxon>Spermatophyta</taxon>
        <taxon>Magnoliopsida</taxon>
        <taxon>eudicotyledons</taxon>
        <taxon>Gunneridae</taxon>
        <taxon>Pentapetalae</taxon>
        <taxon>asterids</taxon>
        <taxon>campanulids</taxon>
        <taxon>Asterales</taxon>
        <taxon>Asteraceae</taxon>
        <taxon>Asteroideae</taxon>
        <taxon>Heliantheae alliance</taxon>
        <taxon>Tageteae</taxon>
        <taxon>Tagetes</taxon>
    </lineage>
</organism>
<keyword evidence="2" id="KW-1185">Reference proteome</keyword>
<sequence length="208" mass="23807">MLSCPVDAVNPIAKISPKKKEKNAKVKTSEISLVYFYLKIDRKFPFFFGRKDKCHRKRRNGIGSQQLWKLLATFFPFFREKQTGLGWCALLSGSVCCARRLACSIYRKIRKIVLEDASPSPRSKQCAESPTKRPTRGTQAISLNESSTWDLFFHFSRSSRHGHLRLALAASLRHRLNWVKGVGAHFPSLIELFRKLALPFFTGSELVF</sequence>
<comment type="caution">
    <text evidence="1">The sequence shown here is derived from an EMBL/GenBank/DDBJ whole genome shotgun (WGS) entry which is preliminary data.</text>
</comment>